<evidence type="ECO:0000313" key="2">
    <source>
        <dbReference type="Proteomes" id="UP000001803"/>
    </source>
</evidence>
<proteinExistence type="predicted"/>
<dbReference type="GeneID" id="63963441"/>
<gene>
    <name evidence="1" type="ordered locus">BHWA1_02288</name>
</gene>
<keyword evidence="2" id="KW-1185">Reference proteome</keyword>
<dbReference type="KEGG" id="bhy:BHWA1_02288"/>
<evidence type="ECO:0000313" key="1">
    <source>
        <dbReference type="EMBL" id="ACN84744.1"/>
    </source>
</evidence>
<dbReference type="InterPro" id="IPR026906">
    <property type="entry name" value="LRR_5"/>
</dbReference>
<evidence type="ECO:0008006" key="3">
    <source>
        <dbReference type="Google" id="ProtNLM"/>
    </source>
</evidence>
<reference evidence="1 2" key="1">
    <citation type="journal article" date="2009" name="PLoS ONE">
        <title>Genome sequence of the pathogenic intestinal spirochete Brachyspira hyodysenteriae reveals adaptations to its lifestyle in the porcine large intestine.</title>
        <authorList>
            <person name="Bellgard M.I."/>
            <person name="Wanchanthuek P."/>
            <person name="La T."/>
            <person name="Ryan K."/>
            <person name="Moolhuijzen P."/>
            <person name="Albertyn Z."/>
            <person name="Shaban B."/>
            <person name="Motro Y."/>
            <person name="Dunn D.S."/>
            <person name="Schibeci D."/>
            <person name="Hunter A."/>
            <person name="Barrero R."/>
            <person name="Phillips N.D."/>
            <person name="Hampson D.J."/>
        </authorList>
    </citation>
    <scope>NUCLEOTIDE SEQUENCE [LARGE SCALE GENOMIC DNA]</scope>
    <source>
        <strain evidence="2">ATCC 49526 / WA1</strain>
    </source>
</reference>
<dbReference type="Proteomes" id="UP000001803">
    <property type="component" value="Chromosome"/>
</dbReference>
<dbReference type="PROSITE" id="PS51257">
    <property type="entry name" value="PROKAR_LIPOPROTEIN"/>
    <property type="match status" value="1"/>
</dbReference>
<dbReference type="STRING" id="565034.BHWA1_02288"/>
<sequence>MKKITALFILISLIIISCKYKIVSPIIDIDDGNNMYNNNGNNGNNNNQNLYTVGANSSEEEVRNSLEKNKQLTGKNLIIVEGYINQTSSIFDNIKKVISGKTDIELDLSMATLESNFKGTLENSTELTIVLLPSSRTLVGNFLKGCTSVTSIQLQKTLDTIDPTSFSGCTSLKNVEYLGTSPNIINGTPFTGLQPADLYLPNVKTDPGDQSWDNFLGSKWNKIHYNASMPK</sequence>
<dbReference type="Pfam" id="PF13306">
    <property type="entry name" value="LRR_5"/>
    <property type="match status" value="1"/>
</dbReference>
<organism evidence="1 2">
    <name type="scientific">Brachyspira hyodysenteriae (strain ATCC 49526 / WA1)</name>
    <dbReference type="NCBI Taxonomy" id="565034"/>
    <lineage>
        <taxon>Bacteria</taxon>
        <taxon>Pseudomonadati</taxon>
        <taxon>Spirochaetota</taxon>
        <taxon>Spirochaetia</taxon>
        <taxon>Brachyspirales</taxon>
        <taxon>Brachyspiraceae</taxon>
        <taxon>Brachyspira</taxon>
    </lineage>
</organism>
<name>A0A3B6VHK1_BRAHW</name>
<dbReference type="AlphaFoldDB" id="A0A3B6VHK1"/>
<accession>A0A3B6VHK1</accession>
<protein>
    <recommendedName>
        <fullName evidence="3">Surface antigen BspA like protein</fullName>
    </recommendedName>
</protein>
<dbReference type="EMBL" id="CP001357">
    <property type="protein sequence ID" value="ACN84744.1"/>
    <property type="molecule type" value="Genomic_DNA"/>
</dbReference>
<dbReference type="Gene3D" id="3.80.10.10">
    <property type="entry name" value="Ribonuclease Inhibitor"/>
    <property type="match status" value="1"/>
</dbReference>
<dbReference type="RefSeq" id="WP_012671776.1">
    <property type="nucleotide sequence ID" value="NC_012225.1"/>
</dbReference>
<dbReference type="InterPro" id="IPR032675">
    <property type="entry name" value="LRR_dom_sf"/>
</dbReference>